<dbReference type="EMBL" id="JBHTEK010000001">
    <property type="protein sequence ID" value="MFC7670047.1"/>
    <property type="molecule type" value="Genomic_DNA"/>
</dbReference>
<accession>A0ABW2UB30</accession>
<evidence type="ECO:0000313" key="2">
    <source>
        <dbReference type="Proteomes" id="UP001596513"/>
    </source>
</evidence>
<evidence type="ECO:0000313" key="1">
    <source>
        <dbReference type="EMBL" id="MFC7670047.1"/>
    </source>
</evidence>
<keyword evidence="2" id="KW-1185">Reference proteome</keyword>
<dbReference type="RefSeq" id="WP_380205518.1">
    <property type="nucleotide sequence ID" value="NZ_JBHTEK010000001.1"/>
</dbReference>
<protein>
    <submittedName>
        <fullName evidence="1">Uncharacterized protein</fullName>
    </submittedName>
</protein>
<proteinExistence type="predicted"/>
<gene>
    <name evidence="1" type="ORF">ACFQT0_23770</name>
</gene>
<comment type="caution">
    <text evidence="1">The sequence shown here is derived from an EMBL/GenBank/DDBJ whole genome shotgun (WGS) entry which is preliminary data.</text>
</comment>
<reference evidence="2" key="1">
    <citation type="journal article" date="2019" name="Int. J. Syst. Evol. Microbiol.">
        <title>The Global Catalogue of Microorganisms (GCM) 10K type strain sequencing project: providing services to taxonomists for standard genome sequencing and annotation.</title>
        <authorList>
            <consortium name="The Broad Institute Genomics Platform"/>
            <consortium name="The Broad Institute Genome Sequencing Center for Infectious Disease"/>
            <person name="Wu L."/>
            <person name="Ma J."/>
        </authorList>
    </citation>
    <scope>NUCLEOTIDE SEQUENCE [LARGE SCALE GENOMIC DNA]</scope>
    <source>
        <strain evidence="2">JCM 19635</strain>
    </source>
</reference>
<organism evidence="1 2">
    <name type="scientific">Hymenobacter humi</name>
    <dbReference type="NCBI Taxonomy" id="1411620"/>
    <lineage>
        <taxon>Bacteria</taxon>
        <taxon>Pseudomonadati</taxon>
        <taxon>Bacteroidota</taxon>
        <taxon>Cytophagia</taxon>
        <taxon>Cytophagales</taxon>
        <taxon>Hymenobacteraceae</taxon>
        <taxon>Hymenobacter</taxon>
    </lineage>
</organism>
<name>A0ABW2UB30_9BACT</name>
<sequence>MRNPIFGKASGFTSDIDYIKKAGLLGKALAFVKKYQIFPFKQLLDLRRRHALEKSMQYSFSSEPSPVAQAQIAHK</sequence>
<dbReference type="Proteomes" id="UP001596513">
    <property type="component" value="Unassembled WGS sequence"/>
</dbReference>